<accession>A0ABQ9X0Z4</accession>
<evidence type="ECO:0000313" key="3">
    <source>
        <dbReference type="Proteomes" id="UP001281761"/>
    </source>
</evidence>
<evidence type="ECO:0008006" key="4">
    <source>
        <dbReference type="Google" id="ProtNLM"/>
    </source>
</evidence>
<feature type="compositionally biased region" description="Polar residues" evidence="1">
    <location>
        <begin position="1070"/>
        <end position="1079"/>
    </location>
</feature>
<feature type="region of interest" description="Disordered" evidence="1">
    <location>
        <begin position="1062"/>
        <end position="1088"/>
    </location>
</feature>
<keyword evidence="3" id="KW-1185">Reference proteome</keyword>
<evidence type="ECO:0000256" key="1">
    <source>
        <dbReference type="SAM" id="MobiDB-lite"/>
    </source>
</evidence>
<proteinExistence type="predicted"/>
<organism evidence="2 3">
    <name type="scientific">Blattamonas nauphoetae</name>
    <dbReference type="NCBI Taxonomy" id="2049346"/>
    <lineage>
        <taxon>Eukaryota</taxon>
        <taxon>Metamonada</taxon>
        <taxon>Preaxostyla</taxon>
        <taxon>Oxymonadida</taxon>
        <taxon>Blattamonas</taxon>
    </lineage>
</organism>
<feature type="region of interest" description="Disordered" evidence="1">
    <location>
        <begin position="1157"/>
        <end position="1181"/>
    </location>
</feature>
<comment type="caution">
    <text evidence="2">The sequence shown here is derived from an EMBL/GenBank/DDBJ whole genome shotgun (WGS) entry which is preliminary data.</text>
</comment>
<feature type="region of interest" description="Disordered" evidence="1">
    <location>
        <begin position="980"/>
        <end position="1009"/>
    </location>
</feature>
<evidence type="ECO:0000313" key="2">
    <source>
        <dbReference type="EMBL" id="KAK2945424.1"/>
    </source>
</evidence>
<feature type="region of interest" description="Disordered" evidence="1">
    <location>
        <begin position="203"/>
        <end position="245"/>
    </location>
</feature>
<feature type="region of interest" description="Disordered" evidence="1">
    <location>
        <begin position="1663"/>
        <end position="1682"/>
    </location>
</feature>
<protein>
    <recommendedName>
        <fullName evidence="4">Fragile site-associated protein C-terminal domain-containing protein</fullName>
    </recommendedName>
</protein>
<sequence length="1777" mass="202697">MHSSLNLFLHSPHQFPIDQRNSTSPSTSSPLTSMIVSSPNTFVQPSPFAVSIENEKLRSPSSAISHTTYYSPTSNIERPKPLDSILDQSPSAAFYSGTIPTEFQNLSIFDSTPNSTTLSSARQSRDFPFVVEPFPFHQNLNPTQYRTLPSSQTVAQAAESIKPYSPFVPFNPPHLLPLPPQLSPPTTTITFTATNTLPILPQQEEEQSQSRPMRHQRHPLLYPPSVEPQPMRGKKALQTSKSNGPLPKQFNLNQIWFNSNANIIPIFGKMSFASFQFRWRSLVIQFQSSIGDFLGEDSDESISYDATNRPFRVKIKSNTISQIDHLPYALDSDDNITSFFADSKRVFHFDRNKPRPPSPDSPDEHTQARYDVFIRMSEIPKLQDVIAQPKKNYKVSDSRRTIPGTDVSKLGRRLVIRLIDEEVVLGAATESLDEFFRLDSKLEDVESLFLYSGLDIVLDCTIRFIHTNTQTLADLPPTRLSQSTTDEPGDISFRTPTIRLIRNQTNHPPTPRPSSPKIVISKHKPNMLPFPGPYPSLLYSERHLHRQPQLFLSKQIRDANSNNRTRKICNNGNVQYFMTETPIVGHIYIEESSKHTKFVTHCSIDKFNENEKYFRGEDPSTSSLHSPEQQSQGFSDFSLLSNLFNIPGLLRAPLTGNFHPRAPPALSSSGSRTDYHDTLTKLAQLLVNILYAIPICIPSFALSIPLIDTLINTSHQVRANMEEMAVSIAPESFLAHAYQADTPLSEIDFGLVDPPPPDLETHSTFYPRIARNLGHNIAFGSRVNSSLLAMSMTTMDSFNAFNNMLLLNLRSIFHPDQSNSDLTENDRTFLEYLSKRDKEENNQVEIGAISSNLLFHTRQHPYPYNEKTAPEQTIIFSHRPPTESGYDYSASILSPRFFVLNGLIPILDRIFDSFILMDEKTFTSESELGEGRSLFFEDDPRADQNIQDFQIQIDDGPGMDDNDDDDLTINSILADDLLFPHSTPLSPPPDTPPLEERESTRPQTPPSRHSAFRLSLRMQLFRLCFAMLDFTADNLFVLSFFFTRQEMQSEKWWCERDLEGANSDEEENHQNSISGQYHPSSGKRDKHRHRLNQLHSPSSDFHDLLEEDESPVLPDAEDDQVEVVSPQHGISSDLLLPPQQPRFIPTISQTLLSSFPPHTPPARQAVDIQSARTQRTPLSSNPICLPPLRMYPSPHHDQLGCDGMIKASEWNLIETFPASDALPNPQETTYFDSLPLLQQVNMIKSDKFNKRIEMFTPQWMDDHWMKHDRSSRLHVIGMEMNKYHALTVKRLTLRGKAKEDEAIRMKKKVQEELQMRRTSSEQTGYGLRGPYRIPTSNQPLTHETQLKTEALRHGMGLITKMVRWMMHEPNIDALSWICGTINAVFRQSIPIGWILVRGGVVDIALRCLWHSMQISQKSTQIHATTFSGTTPNPYFRKSPYNFGPTAETFVVRAMMHSLGDIINMNPVSLLVLEAELKRTNKMDTFISLLLHEPDVCVLFNRYLVLTLGSGLSPQYSQHSKVSTNQTQPDNPSQFGSYDFPSSIMLPHTFDFVCSPPKPFFLHPIFTPASKSNPYSVASSALFQFLRENRDELFLKYFSLPYTIASMDVVYWCGTGIAYCLSFLPTELRAAMRHADTIPVEIDRTMIGEWRGKQTMEHTFDFRNKDQKEMDDEQTEHDPRWSHPSEPIPLFKHDLIKILPPEMAAYFGDFDNHLRPFTILSNMVVLLRIWIRLHDFRTHDFHSYARVMGFTTADLRRIVDWIISEAESVWQELRQNDR</sequence>
<feature type="region of interest" description="Disordered" evidence="1">
    <location>
        <begin position="1311"/>
        <end position="1338"/>
    </location>
</feature>
<dbReference type="Proteomes" id="UP001281761">
    <property type="component" value="Unassembled WGS sequence"/>
</dbReference>
<feature type="compositionally biased region" description="Polar residues" evidence="1">
    <location>
        <begin position="1170"/>
        <end position="1181"/>
    </location>
</feature>
<dbReference type="EMBL" id="JARBJD010000261">
    <property type="protein sequence ID" value="KAK2945424.1"/>
    <property type="molecule type" value="Genomic_DNA"/>
</dbReference>
<name>A0ABQ9X0Z4_9EUKA</name>
<gene>
    <name evidence="2" type="ORF">BLNAU_19641</name>
</gene>
<reference evidence="2 3" key="1">
    <citation type="journal article" date="2022" name="bioRxiv">
        <title>Genomics of Preaxostyla Flagellates Illuminates Evolutionary Transitions and the Path Towards Mitochondrial Loss.</title>
        <authorList>
            <person name="Novak L.V.F."/>
            <person name="Treitli S.C."/>
            <person name="Pyrih J."/>
            <person name="Halakuc P."/>
            <person name="Pipaliya S.V."/>
            <person name="Vacek V."/>
            <person name="Brzon O."/>
            <person name="Soukal P."/>
            <person name="Eme L."/>
            <person name="Dacks J.B."/>
            <person name="Karnkowska A."/>
            <person name="Elias M."/>
            <person name="Hampl V."/>
        </authorList>
    </citation>
    <scope>NUCLEOTIDE SEQUENCE [LARGE SCALE GENOMIC DNA]</scope>
    <source>
        <strain evidence="2">NAU3</strain>
        <tissue evidence="2">Gut</tissue>
    </source>
</reference>